<organism evidence="5 6">
    <name type="scientific">Knipowitschia caucasica</name>
    <name type="common">Caucasian dwarf goby</name>
    <name type="synonym">Pomatoschistus caucasicus</name>
    <dbReference type="NCBI Taxonomy" id="637954"/>
    <lineage>
        <taxon>Eukaryota</taxon>
        <taxon>Metazoa</taxon>
        <taxon>Chordata</taxon>
        <taxon>Craniata</taxon>
        <taxon>Vertebrata</taxon>
        <taxon>Euteleostomi</taxon>
        <taxon>Actinopterygii</taxon>
        <taxon>Neopterygii</taxon>
        <taxon>Teleostei</taxon>
        <taxon>Neoteleostei</taxon>
        <taxon>Acanthomorphata</taxon>
        <taxon>Gobiaria</taxon>
        <taxon>Gobiiformes</taxon>
        <taxon>Gobioidei</taxon>
        <taxon>Gobiidae</taxon>
        <taxon>Gobiinae</taxon>
        <taxon>Knipowitschia</taxon>
    </lineage>
</organism>
<gene>
    <name evidence="5" type="ORF">KC01_LOCUS40206</name>
</gene>
<feature type="domain" description="B30.2/SPRY" evidence="4">
    <location>
        <begin position="477"/>
        <end position="673"/>
    </location>
</feature>
<dbReference type="InterPro" id="IPR001870">
    <property type="entry name" value="B30.2/SPRY"/>
</dbReference>
<dbReference type="PRINTS" id="PR01407">
    <property type="entry name" value="BUTYPHLNCDUF"/>
</dbReference>
<dbReference type="SMART" id="SM00368">
    <property type="entry name" value="LRR_RI"/>
    <property type="match status" value="3"/>
</dbReference>
<dbReference type="Pfam" id="PF13765">
    <property type="entry name" value="PRY"/>
    <property type="match status" value="1"/>
</dbReference>
<dbReference type="InterPro" id="IPR003879">
    <property type="entry name" value="Butyrophylin_SPRY"/>
</dbReference>
<dbReference type="PANTHER" id="PTHR24106">
    <property type="entry name" value="NACHT, LRR AND CARD DOMAINS-CONTAINING"/>
    <property type="match status" value="1"/>
</dbReference>
<dbReference type="Proteomes" id="UP001497482">
    <property type="component" value="Chromosome 8"/>
</dbReference>
<dbReference type="InterPro" id="IPR006574">
    <property type="entry name" value="PRY"/>
</dbReference>
<feature type="compositionally biased region" description="Basic and acidic residues" evidence="3">
    <location>
        <begin position="62"/>
        <end position="71"/>
    </location>
</feature>
<name>A0AAV2ML91_KNICA</name>
<dbReference type="SMART" id="SM01288">
    <property type="entry name" value="FISNA"/>
    <property type="match status" value="1"/>
</dbReference>
<dbReference type="InterPro" id="IPR029495">
    <property type="entry name" value="NACHT-assoc"/>
</dbReference>
<dbReference type="SUPFAM" id="SSF52047">
    <property type="entry name" value="RNI-like"/>
    <property type="match status" value="1"/>
</dbReference>
<dbReference type="SMART" id="SM00589">
    <property type="entry name" value="PRY"/>
    <property type="match status" value="1"/>
</dbReference>
<dbReference type="AlphaFoldDB" id="A0AAV2ML91"/>
<evidence type="ECO:0000313" key="6">
    <source>
        <dbReference type="Proteomes" id="UP001497482"/>
    </source>
</evidence>
<dbReference type="Pfam" id="PF14484">
    <property type="entry name" value="FISNA"/>
    <property type="match status" value="1"/>
</dbReference>
<proteinExistence type="predicted"/>
<keyword evidence="2" id="KW-0677">Repeat</keyword>
<dbReference type="InterPro" id="IPR051261">
    <property type="entry name" value="NLR"/>
</dbReference>
<protein>
    <recommendedName>
        <fullName evidence="4">B30.2/SPRY domain-containing protein</fullName>
    </recommendedName>
</protein>
<dbReference type="Gene3D" id="2.60.120.920">
    <property type="match status" value="1"/>
</dbReference>
<evidence type="ECO:0000256" key="1">
    <source>
        <dbReference type="ARBA" id="ARBA00022614"/>
    </source>
</evidence>
<dbReference type="EMBL" id="OZ035830">
    <property type="protein sequence ID" value="CAL1614128.1"/>
    <property type="molecule type" value="Genomic_DNA"/>
</dbReference>
<dbReference type="Gene3D" id="3.80.10.10">
    <property type="entry name" value="Ribonuclease Inhibitor"/>
    <property type="match status" value="1"/>
</dbReference>
<reference evidence="5 6" key="1">
    <citation type="submission" date="2024-04" db="EMBL/GenBank/DDBJ databases">
        <authorList>
            <person name="Waldvogel A.-M."/>
            <person name="Schoenle A."/>
        </authorList>
    </citation>
    <scope>NUCLEOTIDE SEQUENCE [LARGE SCALE GENOMIC DNA]</scope>
</reference>
<accession>A0AAV2ML91</accession>
<evidence type="ECO:0000313" key="5">
    <source>
        <dbReference type="EMBL" id="CAL1614128.1"/>
    </source>
</evidence>
<evidence type="ECO:0000256" key="2">
    <source>
        <dbReference type="ARBA" id="ARBA00022737"/>
    </source>
</evidence>
<evidence type="ECO:0000259" key="4">
    <source>
        <dbReference type="PROSITE" id="PS50188"/>
    </source>
</evidence>
<evidence type="ECO:0000256" key="3">
    <source>
        <dbReference type="SAM" id="MobiDB-lite"/>
    </source>
</evidence>
<dbReference type="InterPro" id="IPR032675">
    <property type="entry name" value="LRR_dom_sf"/>
</dbReference>
<dbReference type="Pfam" id="PF13516">
    <property type="entry name" value="LRR_6"/>
    <property type="match status" value="2"/>
</dbReference>
<dbReference type="SUPFAM" id="SSF49899">
    <property type="entry name" value="Concanavalin A-like lectins/glucanases"/>
    <property type="match status" value="1"/>
</dbReference>
<sequence>MAARTQLGDIQLNPASSRSFWGERVSGHVCTSALSVHCYILGIMEPLSPGADLGPDLNSLCRSEEESERKTMNKPGSKTKTKSRPASIPSCESLKSNEPKEAIIDSKRKLDKSGSQTRPGPSCESLKSDRSKHPILNFKRRTMVKPGSETKRKSSSGPDPGPSCESLKSDWSKVLPIDFKRDSNPHPALSCGSSLSDSSKDWLVEFKNSPPENMGAESSTDQLGIDPLLPVFTRLQEKVLGFAKEQVQSFHRALNSDYPECSERVVEEQLIREALLTIALHFLERMGEGRVAERLFSQSAAGVCRDQLQQRLQHKLSLVSEGVAKAGSLAPLKQVYTELYITEGGAAGVNQEHEGLLPVMKASRKVTLSSRDLRVSDLTSVVSSSALKHLDLSHCWLTDSNVEQLCSGLKSATCRLEVLRLSGCVVSERGGAALASALSSAHSHLTELDLSYNHPGASAEVLTAVRDHPHYPLHTLRLDPAGERWMVTGPRKYFCDVSLDPNTANNTLQLSEDRRTVTRVEALQLYPSHQDRFSSCPQLLSSTALTGRSYFEVECSGDVAIALSHRGIGRRGDLDQCRFGDNDQSWSLRMEGDWSYFYHCKRKTQVDYYYKQRVGVFLDSEAGVLSFSDVYDDDKSWCPLHSVSVSVSEPLFVGFSLERPGSSVSLMNFDDEDDFDDDDEDD</sequence>
<dbReference type="PROSITE" id="PS50188">
    <property type="entry name" value="B302_SPRY"/>
    <property type="match status" value="1"/>
</dbReference>
<feature type="compositionally biased region" description="Basic and acidic residues" evidence="3">
    <location>
        <begin position="95"/>
        <end position="112"/>
    </location>
</feature>
<feature type="region of interest" description="Disordered" evidence="3">
    <location>
        <begin position="58"/>
        <end position="168"/>
    </location>
</feature>
<dbReference type="InterPro" id="IPR001611">
    <property type="entry name" value="Leu-rich_rpt"/>
</dbReference>
<dbReference type="InterPro" id="IPR013320">
    <property type="entry name" value="ConA-like_dom_sf"/>
</dbReference>
<keyword evidence="1" id="KW-0433">Leucine-rich repeat</keyword>
<keyword evidence="6" id="KW-1185">Reference proteome</keyword>
<dbReference type="InterPro" id="IPR043136">
    <property type="entry name" value="B30.2/SPRY_sf"/>
</dbReference>